<dbReference type="EMBL" id="JAEVLS010000006">
    <property type="protein sequence ID" value="MBM0108173.1"/>
    <property type="molecule type" value="Genomic_DNA"/>
</dbReference>
<dbReference type="InterPro" id="IPR036909">
    <property type="entry name" value="Cyt_c-like_dom_sf"/>
</dbReference>
<dbReference type="InterPro" id="IPR032858">
    <property type="entry name" value="CcoP_N"/>
</dbReference>
<keyword evidence="4 19" id="KW-0813">Transport</keyword>
<evidence type="ECO:0000256" key="14">
    <source>
        <dbReference type="ARBA" id="ARBA00022989"/>
    </source>
</evidence>
<evidence type="ECO:0000256" key="12">
    <source>
        <dbReference type="ARBA" id="ARBA00022781"/>
    </source>
</evidence>
<evidence type="ECO:0000256" key="8">
    <source>
        <dbReference type="ARBA" id="ARBA00022660"/>
    </source>
</evidence>
<dbReference type="PANTHER" id="PTHR33751:SF1">
    <property type="entry name" value="CBB3-TYPE CYTOCHROME C OXIDASE SUBUNIT FIXP"/>
    <property type="match status" value="1"/>
</dbReference>
<keyword evidence="13 19" id="KW-0249">Electron transport</keyword>
<keyword evidence="17 19" id="KW-0406">Ion transport</keyword>
<evidence type="ECO:0000313" key="22">
    <source>
        <dbReference type="EMBL" id="MBM0108173.1"/>
    </source>
</evidence>
<dbReference type="InterPro" id="IPR038414">
    <property type="entry name" value="CcoP_N_sf"/>
</dbReference>
<feature type="domain" description="Cytochrome c" evidence="21">
    <location>
        <begin position="127"/>
        <end position="208"/>
    </location>
</feature>
<dbReference type="PIRSF" id="PIRSF000006">
    <property type="entry name" value="Cbb3-Cox_fixP"/>
    <property type="match status" value="1"/>
</dbReference>
<comment type="cofactor">
    <cofactor evidence="19">
        <name>heme c</name>
        <dbReference type="ChEBI" id="CHEBI:61717"/>
    </cofactor>
    <text evidence="19">Binds 2 heme C groups per subunit.</text>
</comment>
<comment type="function">
    <text evidence="19">C-type cytochrome. Part of the cbb3-type cytochrome c oxidase complex.</text>
</comment>
<keyword evidence="16 19" id="KW-0408">Iron</keyword>
<comment type="subcellular location">
    <subcellularLocation>
        <location evidence="1 19">Cell inner membrane</location>
    </subcellularLocation>
</comment>
<comment type="pathway">
    <text evidence="2 19">Energy metabolism; oxidative phosphorylation.</text>
</comment>
<name>A0ABS1X4M1_9GAMM</name>
<dbReference type="InterPro" id="IPR009056">
    <property type="entry name" value="Cyt_c-like_dom"/>
</dbReference>
<organism evidence="22 23">
    <name type="scientific">Steroidobacter gossypii</name>
    <dbReference type="NCBI Taxonomy" id="2805490"/>
    <lineage>
        <taxon>Bacteria</taxon>
        <taxon>Pseudomonadati</taxon>
        <taxon>Pseudomonadota</taxon>
        <taxon>Gammaproteobacteria</taxon>
        <taxon>Steroidobacterales</taxon>
        <taxon>Steroidobacteraceae</taxon>
        <taxon>Steroidobacter</taxon>
    </lineage>
</organism>
<keyword evidence="12 19" id="KW-0375">Hydrogen ion transport</keyword>
<dbReference type="Gene3D" id="1.10.760.10">
    <property type="entry name" value="Cytochrome c-like domain"/>
    <property type="match status" value="2"/>
</dbReference>
<keyword evidence="6 19" id="KW-0997">Cell inner membrane</keyword>
<keyword evidence="10 19" id="KW-0479">Metal-binding</keyword>
<proteinExistence type="inferred from homology"/>
<evidence type="ECO:0000256" key="18">
    <source>
        <dbReference type="ARBA" id="ARBA00023136"/>
    </source>
</evidence>
<sequence length="302" mass="32364">MSGFWSGWVKFLVVLNLGITFLLFILALRIKIPTRADGTTGHVWAHGVLREGVRKLPRWWIVFSALTFVVGVAYLALYPGFGGFKGLLDWTSTQELERDADANDARFQAAIEPLRPLSIEQIAADPRSAAIGHRLYLDNCAACHGSEARGNQALGAPDLADRDWLYGGDSAALLASISDGRNGVMPPWGSALGRDGVNEVASYVLSLSGVDAPQDWVAAGKLRFEMMCASCHGADGRGNPALGAPNLTDNVWLYGGDFSSVAASIREGRSGVMPAWRSRLSEDEMRAIAAWVVAQGHHAAGS</sequence>
<evidence type="ECO:0000256" key="3">
    <source>
        <dbReference type="ARBA" id="ARBA00006113"/>
    </source>
</evidence>
<evidence type="ECO:0000259" key="21">
    <source>
        <dbReference type="PROSITE" id="PS51007"/>
    </source>
</evidence>
<keyword evidence="9 20" id="KW-0812">Transmembrane</keyword>
<dbReference type="Gene3D" id="6.10.280.130">
    <property type="match status" value="1"/>
</dbReference>
<dbReference type="Proteomes" id="UP000661077">
    <property type="component" value="Unassembled WGS sequence"/>
</dbReference>
<evidence type="ECO:0000313" key="23">
    <source>
        <dbReference type="Proteomes" id="UP000661077"/>
    </source>
</evidence>
<evidence type="ECO:0000256" key="16">
    <source>
        <dbReference type="ARBA" id="ARBA00023004"/>
    </source>
</evidence>
<dbReference type="PANTHER" id="PTHR33751">
    <property type="entry name" value="CBB3-TYPE CYTOCHROME C OXIDASE SUBUNIT FIXP"/>
    <property type="match status" value="1"/>
</dbReference>
<dbReference type="PROSITE" id="PS51007">
    <property type="entry name" value="CYTC"/>
    <property type="match status" value="2"/>
</dbReference>
<evidence type="ECO:0000256" key="4">
    <source>
        <dbReference type="ARBA" id="ARBA00022448"/>
    </source>
</evidence>
<evidence type="ECO:0000256" key="7">
    <source>
        <dbReference type="ARBA" id="ARBA00022617"/>
    </source>
</evidence>
<dbReference type="PRINTS" id="PR00605">
    <property type="entry name" value="CYTCHROMECIC"/>
</dbReference>
<keyword evidence="5 19" id="KW-1003">Cell membrane</keyword>
<keyword evidence="18 19" id="KW-0472">Membrane</keyword>
<comment type="similarity">
    <text evidence="3 19">Belongs to the CcoP / FixP family.</text>
</comment>
<evidence type="ECO:0000256" key="15">
    <source>
        <dbReference type="ARBA" id="ARBA00023002"/>
    </source>
</evidence>
<evidence type="ECO:0000256" key="1">
    <source>
        <dbReference type="ARBA" id="ARBA00004533"/>
    </source>
</evidence>
<dbReference type="SUPFAM" id="SSF46626">
    <property type="entry name" value="Cytochrome c"/>
    <property type="match status" value="2"/>
</dbReference>
<accession>A0ABS1X4M1</accession>
<evidence type="ECO:0000256" key="5">
    <source>
        <dbReference type="ARBA" id="ARBA00022475"/>
    </source>
</evidence>
<dbReference type="Pfam" id="PF13442">
    <property type="entry name" value="Cytochrome_CBB3"/>
    <property type="match status" value="2"/>
</dbReference>
<dbReference type="Pfam" id="PF14715">
    <property type="entry name" value="FixP_N"/>
    <property type="match status" value="1"/>
</dbReference>
<comment type="caution">
    <text evidence="22">The sequence shown here is derived from an EMBL/GenBank/DDBJ whole genome shotgun (WGS) entry which is preliminary data.</text>
</comment>
<dbReference type="InterPro" id="IPR004678">
    <property type="entry name" value="Cyt_c_oxidase_cbb3_su3"/>
</dbReference>
<evidence type="ECO:0000256" key="9">
    <source>
        <dbReference type="ARBA" id="ARBA00022692"/>
    </source>
</evidence>
<gene>
    <name evidence="22" type="primary">ccoP</name>
    <name evidence="22" type="ORF">JM946_25860</name>
</gene>
<evidence type="ECO:0000256" key="6">
    <source>
        <dbReference type="ARBA" id="ARBA00022519"/>
    </source>
</evidence>
<evidence type="ECO:0000256" key="13">
    <source>
        <dbReference type="ARBA" id="ARBA00022982"/>
    </source>
</evidence>
<evidence type="ECO:0000256" key="10">
    <source>
        <dbReference type="ARBA" id="ARBA00022723"/>
    </source>
</evidence>
<dbReference type="InterPro" id="IPR008168">
    <property type="entry name" value="Cyt_C_IC"/>
</dbReference>
<keyword evidence="7 19" id="KW-0349">Heme</keyword>
<feature type="transmembrane region" description="Helical" evidence="20">
    <location>
        <begin position="59"/>
        <end position="78"/>
    </location>
</feature>
<reference evidence="22 23" key="1">
    <citation type="journal article" date="2021" name="Int. J. Syst. Evol. Microbiol.">
        <title>Steroidobacter gossypii sp. nov., isolated from soil of cotton cropping field.</title>
        <authorList>
            <person name="Huang R."/>
            <person name="Yang S."/>
            <person name="Zhen C."/>
            <person name="Liu W."/>
        </authorList>
    </citation>
    <scope>NUCLEOTIDE SEQUENCE [LARGE SCALE GENOMIC DNA]</scope>
    <source>
        <strain evidence="22 23">S1-65</strain>
    </source>
</reference>
<evidence type="ECO:0000256" key="2">
    <source>
        <dbReference type="ARBA" id="ARBA00004673"/>
    </source>
</evidence>
<evidence type="ECO:0000256" key="11">
    <source>
        <dbReference type="ARBA" id="ARBA00022737"/>
    </source>
</evidence>
<dbReference type="NCBIfam" id="TIGR00782">
    <property type="entry name" value="ccoP"/>
    <property type="match status" value="1"/>
</dbReference>
<keyword evidence="11" id="KW-0677">Repeat</keyword>
<comment type="subunit">
    <text evidence="19">Component of the cbb3-type cytochrome c oxidase.</text>
</comment>
<keyword evidence="14 20" id="KW-1133">Transmembrane helix</keyword>
<evidence type="ECO:0000256" key="17">
    <source>
        <dbReference type="ARBA" id="ARBA00023065"/>
    </source>
</evidence>
<keyword evidence="8 19" id="KW-0679">Respiratory chain</keyword>
<protein>
    <recommendedName>
        <fullName evidence="19">Cbb3-type cytochrome c oxidase subunit</fullName>
    </recommendedName>
</protein>
<keyword evidence="15 19" id="KW-0560">Oxidoreductase</keyword>
<dbReference type="RefSeq" id="WP_203170287.1">
    <property type="nucleotide sequence ID" value="NZ_JAEVLS010000006.1"/>
</dbReference>
<feature type="domain" description="Cytochrome c" evidence="21">
    <location>
        <begin position="215"/>
        <end position="296"/>
    </location>
</feature>
<evidence type="ECO:0000256" key="20">
    <source>
        <dbReference type="SAM" id="Phobius"/>
    </source>
</evidence>
<feature type="transmembrane region" description="Helical" evidence="20">
    <location>
        <begin position="6"/>
        <end position="28"/>
    </location>
</feature>
<evidence type="ECO:0000256" key="19">
    <source>
        <dbReference type="PIRNR" id="PIRNR000006"/>
    </source>
</evidence>
<keyword evidence="23" id="KW-1185">Reference proteome</keyword>
<dbReference type="InterPro" id="IPR050597">
    <property type="entry name" value="Cytochrome_c_Oxidase_Subunit"/>
</dbReference>